<sequence>MHFLRYLGSTALLFSFAHGQAPKPVGEAVLLGAGGTYPRATKLADGSLLGVYTHFDGGNSIITTVKSTDNGASWTPIGVVDSAPSATRDLDNGYVHQLPNGNIVCGFRNHDKDSNGKFTYFRITICGSEDGGVTWKFLSQAAEDPAGPNGNWEPFFETALDGSLQVYYSRENAGNDQDSLLRRSTDGGVTWTSAQTISGEDVTARDGMLGVARIAADSPTKLAIFESGAPGFTVHTVRSEDDGVTWGSRSLVYEAPGKDVGAPQIVRVGSKLVASFGTNEDGGDWPAGALKVMVSVDGGRTWGDKTTVHGLPAMWSGLLALDDQSFLALYESGGTSYAQKMAF</sequence>
<evidence type="ECO:0000256" key="1">
    <source>
        <dbReference type="SAM" id="SignalP"/>
    </source>
</evidence>
<feature type="signal peptide" evidence="1">
    <location>
        <begin position="1"/>
        <end position="19"/>
    </location>
</feature>
<dbReference type="AlphaFoldDB" id="A0A6A6X4F9"/>
<dbReference type="Gene3D" id="2.120.10.10">
    <property type="match status" value="2"/>
</dbReference>
<accession>A0A6A6X4F9</accession>
<keyword evidence="1" id="KW-0732">Signal</keyword>
<dbReference type="InterPro" id="IPR036278">
    <property type="entry name" value="Sialidase_sf"/>
</dbReference>
<evidence type="ECO:0000313" key="3">
    <source>
        <dbReference type="Proteomes" id="UP000799757"/>
    </source>
</evidence>
<dbReference type="PANTHER" id="PTHR38792:SF3">
    <property type="entry name" value="BNR_ASP-BOX REPEAT DOMAIN PROTEIN (AFU_ORTHOLOGUE AFUA_7G06430)-RELATED"/>
    <property type="match status" value="1"/>
</dbReference>
<dbReference type="SUPFAM" id="SSF50939">
    <property type="entry name" value="Sialidases"/>
    <property type="match status" value="1"/>
</dbReference>
<keyword evidence="2" id="KW-0378">Hydrolase</keyword>
<gene>
    <name evidence="2" type="ORF">K505DRAFT_327013</name>
</gene>
<dbReference type="EMBL" id="MU002029">
    <property type="protein sequence ID" value="KAF2791256.1"/>
    <property type="molecule type" value="Genomic_DNA"/>
</dbReference>
<dbReference type="GO" id="GO:0016787">
    <property type="term" value="F:hydrolase activity"/>
    <property type="evidence" value="ECO:0007669"/>
    <property type="project" value="UniProtKB-KW"/>
</dbReference>
<reference evidence="2" key="1">
    <citation type="journal article" date="2020" name="Stud. Mycol.">
        <title>101 Dothideomycetes genomes: a test case for predicting lifestyles and emergence of pathogens.</title>
        <authorList>
            <person name="Haridas S."/>
            <person name="Albert R."/>
            <person name="Binder M."/>
            <person name="Bloem J."/>
            <person name="Labutti K."/>
            <person name="Salamov A."/>
            <person name="Andreopoulos B."/>
            <person name="Baker S."/>
            <person name="Barry K."/>
            <person name="Bills G."/>
            <person name="Bluhm B."/>
            <person name="Cannon C."/>
            <person name="Castanera R."/>
            <person name="Culley D."/>
            <person name="Daum C."/>
            <person name="Ezra D."/>
            <person name="Gonzalez J."/>
            <person name="Henrissat B."/>
            <person name="Kuo A."/>
            <person name="Liang C."/>
            <person name="Lipzen A."/>
            <person name="Lutzoni F."/>
            <person name="Magnuson J."/>
            <person name="Mondo S."/>
            <person name="Nolan M."/>
            <person name="Ohm R."/>
            <person name="Pangilinan J."/>
            <person name="Park H.-J."/>
            <person name="Ramirez L."/>
            <person name="Alfaro M."/>
            <person name="Sun H."/>
            <person name="Tritt A."/>
            <person name="Yoshinaga Y."/>
            <person name="Zwiers L.-H."/>
            <person name="Turgeon B."/>
            <person name="Goodwin S."/>
            <person name="Spatafora J."/>
            <person name="Crous P."/>
            <person name="Grigoriev I."/>
        </authorList>
    </citation>
    <scope>NUCLEOTIDE SEQUENCE</scope>
    <source>
        <strain evidence="2">CBS 109.77</strain>
    </source>
</reference>
<dbReference type="CDD" id="cd15482">
    <property type="entry name" value="Sialidase_non-viral"/>
    <property type="match status" value="1"/>
</dbReference>
<keyword evidence="3" id="KW-1185">Reference proteome</keyword>
<dbReference type="PANTHER" id="PTHR38792">
    <property type="entry name" value="BNR/ASP-BOX REPEAT DOMAIN PROTEIN (AFU_ORTHOLOGUE AFUA_7G06430)-RELATED"/>
    <property type="match status" value="1"/>
</dbReference>
<protein>
    <submittedName>
        <fullName evidence="2">Glycoside hydrolase family 93 protein</fullName>
    </submittedName>
</protein>
<organism evidence="2 3">
    <name type="scientific">Melanomma pulvis-pyrius CBS 109.77</name>
    <dbReference type="NCBI Taxonomy" id="1314802"/>
    <lineage>
        <taxon>Eukaryota</taxon>
        <taxon>Fungi</taxon>
        <taxon>Dikarya</taxon>
        <taxon>Ascomycota</taxon>
        <taxon>Pezizomycotina</taxon>
        <taxon>Dothideomycetes</taxon>
        <taxon>Pleosporomycetidae</taxon>
        <taxon>Pleosporales</taxon>
        <taxon>Melanommataceae</taxon>
        <taxon>Melanomma</taxon>
    </lineage>
</organism>
<dbReference type="Proteomes" id="UP000799757">
    <property type="component" value="Unassembled WGS sequence"/>
</dbReference>
<evidence type="ECO:0000313" key="2">
    <source>
        <dbReference type="EMBL" id="KAF2791256.1"/>
    </source>
</evidence>
<proteinExistence type="predicted"/>
<dbReference type="OrthoDB" id="2739686at2759"/>
<name>A0A6A6X4F9_9PLEO</name>
<feature type="chain" id="PRO_5025603401" evidence="1">
    <location>
        <begin position="20"/>
        <end position="343"/>
    </location>
</feature>